<evidence type="ECO:0000313" key="2">
    <source>
        <dbReference type="Proteomes" id="UP000073492"/>
    </source>
</evidence>
<dbReference type="EMBL" id="LFZO01000047">
    <property type="protein sequence ID" value="KXT15925.1"/>
    <property type="molecule type" value="Genomic_DNA"/>
</dbReference>
<organism evidence="1 2">
    <name type="scientific">Pseudocercospora musae</name>
    <dbReference type="NCBI Taxonomy" id="113226"/>
    <lineage>
        <taxon>Eukaryota</taxon>
        <taxon>Fungi</taxon>
        <taxon>Dikarya</taxon>
        <taxon>Ascomycota</taxon>
        <taxon>Pezizomycotina</taxon>
        <taxon>Dothideomycetes</taxon>
        <taxon>Dothideomycetidae</taxon>
        <taxon>Mycosphaerellales</taxon>
        <taxon>Mycosphaerellaceae</taxon>
        <taxon>Pseudocercospora</taxon>
    </lineage>
</organism>
<name>A0A139IMN2_9PEZI</name>
<reference evidence="1 2" key="1">
    <citation type="submission" date="2015-07" db="EMBL/GenBank/DDBJ databases">
        <title>Comparative genomics of the Sigatoka disease complex on banana suggests a link between parallel evolutionary changes in Pseudocercospora fijiensis and Pseudocercospora eumusae and increased virulence on the banana host.</title>
        <authorList>
            <person name="Chang T.-C."/>
            <person name="Salvucci A."/>
            <person name="Crous P.W."/>
            <person name="Stergiopoulos I."/>
        </authorList>
    </citation>
    <scope>NUCLEOTIDE SEQUENCE [LARGE SCALE GENOMIC DNA]</scope>
    <source>
        <strain evidence="1 2">CBS 116634</strain>
    </source>
</reference>
<proteinExistence type="predicted"/>
<sequence length="77" mass="8768">MFLEDDIFAEMGHAITNWIFGGEGCMDKWNTSEEALFLGKVPHSFTVKEYRVMGFQYPVSAPVPRKRTPSAVYQIPP</sequence>
<evidence type="ECO:0000313" key="1">
    <source>
        <dbReference type="EMBL" id="KXT15925.1"/>
    </source>
</evidence>
<accession>A0A139IMN2</accession>
<dbReference type="AlphaFoldDB" id="A0A139IMN2"/>
<gene>
    <name evidence="1" type="ORF">AC579_1437</name>
</gene>
<protein>
    <submittedName>
        <fullName evidence="1">Uncharacterized protein</fullName>
    </submittedName>
</protein>
<dbReference type="Proteomes" id="UP000073492">
    <property type="component" value="Unassembled WGS sequence"/>
</dbReference>
<comment type="caution">
    <text evidence="1">The sequence shown here is derived from an EMBL/GenBank/DDBJ whole genome shotgun (WGS) entry which is preliminary data.</text>
</comment>
<keyword evidence="2" id="KW-1185">Reference proteome</keyword>